<dbReference type="Proteomes" id="UP000048926">
    <property type="component" value="Unassembled WGS sequence"/>
</dbReference>
<dbReference type="InterPro" id="IPR005119">
    <property type="entry name" value="LysR_subst-bd"/>
</dbReference>
<evidence type="ECO:0000313" key="6">
    <source>
        <dbReference type="EMBL" id="CTQ46239.1"/>
    </source>
</evidence>
<dbReference type="STRING" id="187304.B0E33_13410"/>
<dbReference type="Gene3D" id="1.10.10.10">
    <property type="entry name" value="Winged helix-like DNA-binding domain superfamily/Winged helix DNA-binding domain"/>
    <property type="match status" value="1"/>
</dbReference>
<dbReference type="FunFam" id="1.10.10.10:FF:000001">
    <property type="entry name" value="LysR family transcriptional regulator"/>
    <property type="match status" value="1"/>
</dbReference>
<dbReference type="RefSeq" id="WP_055659992.1">
    <property type="nucleotide sequence ID" value="NZ_CXST01000003.1"/>
</dbReference>
<comment type="similarity">
    <text evidence="1">Belongs to the LysR transcriptional regulatory family.</text>
</comment>
<dbReference type="EMBL" id="CXST01000003">
    <property type="protein sequence ID" value="CTQ46239.1"/>
    <property type="molecule type" value="Genomic_DNA"/>
</dbReference>
<keyword evidence="3" id="KW-0238">DNA-binding</keyword>
<organism evidence="6 7">
    <name type="scientific">Roseibium aggregatum</name>
    <dbReference type="NCBI Taxonomy" id="187304"/>
    <lineage>
        <taxon>Bacteria</taxon>
        <taxon>Pseudomonadati</taxon>
        <taxon>Pseudomonadota</taxon>
        <taxon>Alphaproteobacteria</taxon>
        <taxon>Hyphomicrobiales</taxon>
        <taxon>Stappiaceae</taxon>
        <taxon>Roseibium</taxon>
    </lineage>
</organism>
<dbReference type="InterPro" id="IPR036388">
    <property type="entry name" value="WH-like_DNA-bd_sf"/>
</dbReference>
<dbReference type="InterPro" id="IPR036390">
    <property type="entry name" value="WH_DNA-bd_sf"/>
</dbReference>
<dbReference type="InterPro" id="IPR000847">
    <property type="entry name" value="LysR_HTH_N"/>
</dbReference>
<dbReference type="Gene3D" id="3.40.190.10">
    <property type="entry name" value="Periplasmic binding protein-like II"/>
    <property type="match status" value="2"/>
</dbReference>
<evidence type="ECO:0000256" key="2">
    <source>
        <dbReference type="ARBA" id="ARBA00023015"/>
    </source>
</evidence>
<evidence type="ECO:0000256" key="3">
    <source>
        <dbReference type="ARBA" id="ARBA00023125"/>
    </source>
</evidence>
<evidence type="ECO:0000256" key="1">
    <source>
        <dbReference type="ARBA" id="ARBA00009437"/>
    </source>
</evidence>
<keyword evidence="2" id="KW-0805">Transcription regulation</keyword>
<keyword evidence="4" id="KW-0804">Transcription</keyword>
<dbReference type="PANTHER" id="PTHR30579:SF7">
    <property type="entry name" value="HTH-TYPE TRANSCRIPTIONAL REGULATOR LRHA-RELATED"/>
    <property type="match status" value="1"/>
</dbReference>
<protein>
    <submittedName>
        <fullName evidence="6">HTH-type transcriptional regulator YofA</fullName>
    </submittedName>
</protein>
<dbReference type="GO" id="GO:0003700">
    <property type="term" value="F:DNA-binding transcription factor activity"/>
    <property type="evidence" value="ECO:0007669"/>
    <property type="project" value="InterPro"/>
</dbReference>
<dbReference type="SUPFAM" id="SSF53850">
    <property type="entry name" value="Periplasmic binding protein-like II"/>
    <property type="match status" value="1"/>
</dbReference>
<evidence type="ECO:0000259" key="5">
    <source>
        <dbReference type="PROSITE" id="PS50931"/>
    </source>
</evidence>
<gene>
    <name evidence="6" type="primary">yofA_8</name>
    <name evidence="6" type="ORF">LAL4801_04697</name>
</gene>
<accession>A0A0M6Y9Y5</accession>
<dbReference type="InterPro" id="IPR050176">
    <property type="entry name" value="LTTR"/>
</dbReference>
<sequence>MPVLEIALLRSFMEVARSGSISTAARQVGRTQSAVSMQMNRLEAIVGQQILRRTRGGVELTAAGDRFLVQAERILAVHDEALATLPGAGLHGLISFGCPEDYLTAFFPDLLKGFGARHGDVEIEVVCAPTTELHLQLQRRRIDLALISVPGEDASARILRPESFVWVANRPDPEVLRKDVVPLALSAPETLDHRAARSAMDQAGKPYRIAFASNGLAGLLAIARSGQAISVVTRSAVPHDLHIVEAGLPPLPGIGVTLAYASPNPSAATQAFGEFVADKLRSSATN</sequence>
<dbReference type="AlphaFoldDB" id="A0A0M6Y9Y5"/>
<dbReference type="OrthoDB" id="8097684at2"/>
<evidence type="ECO:0000256" key="4">
    <source>
        <dbReference type="ARBA" id="ARBA00023163"/>
    </source>
</evidence>
<reference evidence="7" key="1">
    <citation type="submission" date="2015-07" db="EMBL/GenBank/DDBJ databases">
        <authorList>
            <person name="Rodrigo-Torres Lidia"/>
            <person name="Arahal R.David."/>
        </authorList>
    </citation>
    <scope>NUCLEOTIDE SEQUENCE [LARGE SCALE GENOMIC DNA]</scope>
    <source>
        <strain evidence="7">CECT 4801</strain>
    </source>
</reference>
<evidence type="ECO:0000313" key="7">
    <source>
        <dbReference type="Proteomes" id="UP000048926"/>
    </source>
</evidence>
<dbReference type="SUPFAM" id="SSF46785">
    <property type="entry name" value="Winged helix' DNA-binding domain"/>
    <property type="match status" value="1"/>
</dbReference>
<feature type="domain" description="HTH lysR-type" evidence="5">
    <location>
        <begin position="4"/>
        <end position="61"/>
    </location>
</feature>
<name>A0A0M6Y9Y5_9HYPH</name>
<dbReference type="PANTHER" id="PTHR30579">
    <property type="entry name" value="TRANSCRIPTIONAL REGULATOR"/>
    <property type="match status" value="1"/>
</dbReference>
<dbReference type="GO" id="GO:0003677">
    <property type="term" value="F:DNA binding"/>
    <property type="evidence" value="ECO:0007669"/>
    <property type="project" value="UniProtKB-KW"/>
</dbReference>
<dbReference type="PROSITE" id="PS50931">
    <property type="entry name" value="HTH_LYSR"/>
    <property type="match status" value="1"/>
</dbReference>
<proteinExistence type="inferred from homology"/>
<keyword evidence="7" id="KW-1185">Reference proteome</keyword>
<dbReference type="Pfam" id="PF00126">
    <property type="entry name" value="HTH_1"/>
    <property type="match status" value="1"/>
</dbReference>
<dbReference type="Pfam" id="PF03466">
    <property type="entry name" value="LysR_substrate"/>
    <property type="match status" value="1"/>
</dbReference>